<keyword evidence="4" id="KW-0686">Riboflavin biosynthesis</keyword>
<evidence type="ECO:0000313" key="7">
    <source>
        <dbReference type="EMBL" id="RZO28194.1"/>
    </source>
</evidence>
<dbReference type="Pfam" id="PF00885">
    <property type="entry name" value="DMRL_synthase"/>
    <property type="match status" value="1"/>
</dbReference>
<dbReference type="PANTHER" id="PTHR21058:SF0">
    <property type="entry name" value="6,7-DIMETHYL-8-RIBITYLLUMAZINE SYNTHASE"/>
    <property type="match status" value="1"/>
</dbReference>
<dbReference type="PANTHER" id="PTHR21058">
    <property type="entry name" value="6,7-DIMETHYL-8-RIBITYLLUMAZINE SYNTHASE DMRL SYNTHASE LUMAZINE SYNTHASE"/>
    <property type="match status" value="1"/>
</dbReference>
<reference evidence="7 8" key="1">
    <citation type="submission" date="2019-02" db="EMBL/GenBank/DDBJ databases">
        <title>Prokaryotic population dynamics and viral predation in marine succession experiment using metagenomics: the confinement effect.</title>
        <authorList>
            <person name="Haro-Moreno J.M."/>
            <person name="Rodriguez-Valera F."/>
            <person name="Lopez-Perez M."/>
        </authorList>
    </citation>
    <scope>NUCLEOTIDE SEQUENCE [LARGE SCALE GENOMIC DNA]</scope>
    <source>
        <strain evidence="7">MED-G164</strain>
    </source>
</reference>
<evidence type="ECO:0000256" key="3">
    <source>
        <dbReference type="ARBA" id="ARBA00012664"/>
    </source>
</evidence>
<comment type="pathway">
    <text evidence="1">Cofactor biosynthesis; riboflavin biosynthesis; riboflavin from 2-hydroxy-3-oxobutyl phosphate and 5-amino-6-(D-ribitylamino)uracil: step 1/2.</text>
</comment>
<evidence type="ECO:0000256" key="2">
    <source>
        <dbReference type="ARBA" id="ARBA00007424"/>
    </source>
</evidence>
<dbReference type="InterPro" id="IPR034964">
    <property type="entry name" value="LS"/>
</dbReference>
<dbReference type="Proteomes" id="UP000315283">
    <property type="component" value="Unassembled WGS sequence"/>
</dbReference>
<evidence type="ECO:0000313" key="8">
    <source>
        <dbReference type="Proteomes" id="UP000315283"/>
    </source>
</evidence>
<evidence type="ECO:0000256" key="1">
    <source>
        <dbReference type="ARBA" id="ARBA00004917"/>
    </source>
</evidence>
<dbReference type="EMBL" id="SHBJ01000017">
    <property type="protein sequence ID" value="RZO28194.1"/>
    <property type="molecule type" value="Genomic_DNA"/>
</dbReference>
<comment type="caution">
    <text evidence="7">The sequence shown here is derived from an EMBL/GenBank/DDBJ whole genome shotgun (WGS) entry which is preliminary data.</text>
</comment>
<dbReference type="InterPro" id="IPR002180">
    <property type="entry name" value="LS/RS"/>
</dbReference>
<comment type="catalytic activity">
    <reaction evidence="6">
        <text>(2S)-2-hydroxy-3-oxobutyl phosphate + 5-amino-6-(D-ribitylamino)uracil = 6,7-dimethyl-8-(1-D-ribityl)lumazine + phosphate + 2 H2O + H(+)</text>
        <dbReference type="Rhea" id="RHEA:26152"/>
        <dbReference type="ChEBI" id="CHEBI:15377"/>
        <dbReference type="ChEBI" id="CHEBI:15378"/>
        <dbReference type="ChEBI" id="CHEBI:15934"/>
        <dbReference type="ChEBI" id="CHEBI:43474"/>
        <dbReference type="ChEBI" id="CHEBI:58201"/>
        <dbReference type="ChEBI" id="CHEBI:58830"/>
        <dbReference type="EC" id="2.5.1.78"/>
    </reaction>
</comment>
<keyword evidence="5" id="KW-0808">Transferase</keyword>
<comment type="similarity">
    <text evidence="2">Belongs to the DMRL synthase family.</text>
</comment>
<sequence>MSKKILIIHTSWYEEYISEMLDISKKILKDFDCTSFVAPGALELSALAKHKISNSNFIGVLFLGIVIRGETSHYDLITREAFRSISDLTMEKSELALINNVICVEDIEQLNARLVKNTTNNAKALIQLINEKSS</sequence>
<dbReference type="GO" id="GO:0009349">
    <property type="term" value="C:riboflavin synthase complex"/>
    <property type="evidence" value="ECO:0007669"/>
    <property type="project" value="InterPro"/>
</dbReference>
<dbReference type="GO" id="GO:0005829">
    <property type="term" value="C:cytosol"/>
    <property type="evidence" value="ECO:0007669"/>
    <property type="project" value="TreeGrafter"/>
</dbReference>
<evidence type="ECO:0000256" key="6">
    <source>
        <dbReference type="ARBA" id="ARBA00048785"/>
    </source>
</evidence>
<dbReference type="Gene3D" id="3.40.50.960">
    <property type="entry name" value="Lumazine/riboflavin synthase"/>
    <property type="match status" value="1"/>
</dbReference>
<dbReference type="EC" id="2.5.1.78" evidence="3"/>
<dbReference type="AlphaFoldDB" id="A0A520N3X1"/>
<evidence type="ECO:0000256" key="4">
    <source>
        <dbReference type="ARBA" id="ARBA00022619"/>
    </source>
</evidence>
<evidence type="ECO:0000256" key="5">
    <source>
        <dbReference type="ARBA" id="ARBA00022679"/>
    </source>
</evidence>
<dbReference type="SUPFAM" id="SSF52121">
    <property type="entry name" value="Lumazine synthase"/>
    <property type="match status" value="1"/>
</dbReference>
<protein>
    <recommendedName>
        <fullName evidence="3">6,7-dimethyl-8-ribityllumazine synthase</fullName>
        <ecNumber evidence="3">2.5.1.78</ecNumber>
    </recommendedName>
</protein>
<dbReference type="UniPathway" id="UPA00275">
    <property type="reaction ID" value="UER00404"/>
</dbReference>
<proteinExistence type="inferred from homology"/>
<dbReference type="GO" id="GO:0009231">
    <property type="term" value="P:riboflavin biosynthetic process"/>
    <property type="evidence" value="ECO:0007669"/>
    <property type="project" value="UniProtKB-UniPathway"/>
</dbReference>
<gene>
    <name evidence="7" type="ORF">EVA97_03050</name>
</gene>
<dbReference type="GO" id="GO:0000906">
    <property type="term" value="F:6,7-dimethyl-8-ribityllumazine synthase activity"/>
    <property type="evidence" value="ECO:0007669"/>
    <property type="project" value="UniProtKB-EC"/>
</dbReference>
<accession>A0A520N3X1</accession>
<name>A0A520N3X1_9GAMM</name>
<organism evidence="7 8">
    <name type="scientific">SAR86 cluster bacterium</name>
    <dbReference type="NCBI Taxonomy" id="2030880"/>
    <lineage>
        <taxon>Bacteria</taxon>
        <taxon>Pseudomonadati</taxon>
        <taxon>Pseudomonadota</taxon>
        <taxon>Gammaproteobacteria</taxon>
        <taxon>SAR86 cluster</taxon>
    </lineage>
</organism>
<dbReference type="InterPro" id="IPR036467">
    <property type="entry name" value="LS/RS_sf"/>
</dbReference>